<organism evidence="1 2">
    <name type="scientific">Iningainema tapete BLCC-T55</name>
    <dbReference type="NCBI Taxonomy" id="2748662"/>
    <lineage>
        <taxon>Bacteria</taxon>
        <taxon>Bacillati</taxon>
        <taxon>Cyanobacteriota</taxon>
        <taxon>Cyanophyceae</taxon>
        <taxon>Nostocales</taxon>
        <taxon>Scytonemataceae</taxon>
        <taxon>Iningainema tapete</taxon>
    </lineage>
</organism>
<dbReference type="EMBL" id="JACXAE010000052">
    <property type="protein sequence ID" value="MBD2773340.1"/>
    <property type="molecule type" value="Genomic_DNA"/>
</dbReference>
<proteinExistence type="predicted"/>
<evidence type="ECO:0000313" key="2">
    <source>
        <dbReference type="Proteomes" id="UP000629098"/>
    </source>
</evidence>
<sequence length="65" mass="6432">MVMEPEDWKCQLAKLLLKIGWKAGSSIASGIVVGVAVTAITSNPAFGALAGKATAGIVGGSSLTS</sequence>
<dbReference type="Proteomes" id="UP000629098">
    <property type="component" value="Unassembled WGS sequence"/>
</dbReference>
<keyword evidence="2" id="KW-1185">Reference proteome</keyword>
<comment type="caution">
    <text evidence="1">The sequence shown here is derived from an EMBL/GenBank/DDBJ whole genome shotgun (WGS) entry which is preliminary data.</text>
</comment>
<protein>
    <submittedName>
        <fullName evidence="1">Uncharacterized protein</fullName>
    </submittedName>
</protein>
<accession>A0A8J7CE81</accession>
<gene>
    <name evidence="1" type="ORF">ICL16_14980</name>
</gene>
<name>A0A8J7CE81_9CYAN</name>
<evidence type="ECO:0000313" key="1">
    <source>
        <dbReference type="EMBL" id="MBD2773340.1"/>
    </source>
</evidence>
<dbReference type="RefSeq" id="WP_190829045.1">
    <property type="nucleotide sequence ID" value="NZ_CAWPPI010000052.1"/>
</dbReference>
<dbReference type="AlphaFoldDB" id="A0A8J7CE81"/>
<reference evidence="1" key="1">
    <citation type="submission" date="2020-09" db="EMBL/GenBank/DDBJ databases">
        <title>Iningainema tapete sp. nov. (Scytonemataceae, Cyanobacteria) from greenhouses in central Florida (USA) produces two types of nodularin with biosynthetic potential for microcystin-LR and anabaenopeptins.</title>
        <authorList>
            <person name="Berthold D.E."/>
            <person name="Lefler F.W."/>
            <person name="Huang I.-S."/>
            <person name="Abdulla H."/>
            <person name="Zimba P.V."/>
            <person name="Laughinghouse H.D. IV."/>
        </authorList>
    </citation>
    <scope>NUCLEOTIDE SEQUENCE</scope>
    <source>
        <strain evidence="1">BLCCT55</strain>
    </source>
</reference>